<comment type="caution">
    <text evidence="1">The sequence shown here is derived from an EMBL/GenBank/DDBJ whole genome shotgun (WGS) entry which is preliminary data.</text>
</comment>
<gene>
    <name evidence="1" type="ORF">NCTC10588_03024</name>
</gene>
<dbReference type="AlphaFoldDB" id="A0A7Z7LY49"/>
<reference evidence="1 2" key="1">
    <citation type="submission" date="2018-06" db="EMBL/GenBank/DDBJ databases">
        <authorList>
            <consortium name="Pathogen Informatics"/>
            <person name="Doyle S."/>
        </authorList>
    </citation>
    <scope>NUCLEOTIDE SEQUENCE [LARGE SCALE GENOMIC DNA]</scope>
    <source>
        <strain evidence="1 2">NCTC10588</strain>
    </source>
</reference>
<organism evidence="1 2">
    <name type="scientific">Elizabethkingia anophelis</name>
    <dbReference type="NCBI Taxonomy" id="1117645"/>
    <lineage>
        <taxon>Bacteria</taxon>
        <taxon>Pseudomonadati</taxon>
        <taxon>Bacteroidota</taxon>
        <taxon>Flavobacteriia</taxon>
        <taxon>Flavobacteriales</taxon>
        <taxon>Weeksellaceae</taxon>
        <taxon>Elizabethkingia</taxon>
    </lineage>
</organism>
<evidence type="ECO:0000313" key="1">
    <source>
        <dbReference type="EMBL" id="STD09578.1"/>
    </source>
</evidence>
<sequence length="57" mass="6633">MSKAISQVPFAQNEPVKTYAPGSAEVKSLIATYKKCMLKNWKYQWLSVERTLRQKKK</sequence>
<evidence type="ECO:0000313" key="2">
    <source>
        <dbReference type="Proteomes" id="UP000254876"/>
    </source>
</evidence>
<name>A0A7Z7LY49_9FLAO</name>
<accession>A0A7Z7LY49</accession>
<dbReference type="Proteomes" id="UP000254876">
    <property type="component" value="Unassembled WGS sequence"/>
</dbReference>
<proteinExistence type="predicted"/>
<dbReference type="EMBL" id="UFYD01000001">
    <property type="protein sequence ID" value="STD09578.1"/>
    <property type="molecule type" value="Genomic_DNA"/>
</dbReference>
<protein>
    <submittedName>
        <fullName evidence="1">Uncharacterized protein</fullName>
    </submittedName>
</protein>